<evidence type="ECO:0008006" key="3">
    <source>
        <dbReference type="Google" id="ProtNLM"/>
    </source>
</evidence>
<evidence type="ECO:0000313" key="2">
    <source>
        <dbReference type="Proteomes" id="UP001164935"/>
    </source>
</evidence>
<evidence type="ECO:0000313" key="1">
    <source>
        <dbReference type="EMBL" id="UYO73583.1"/>
    </source>
</evidence>
<dbReference type="Pfam" id="PF06504">
    <property type="entry name" value="RepC"/>
    <property type="match status" value="1"/>
</dbReference>
<dbReference type="EMBL" id="CP096973">
    <property type="protein sequence ID" value="UYO73583.1"/>
    <property type="molecule type" value="Genomic_DNA"/>
</dbReference>
<keyword evidence="2" id="KW-1185">Reference proteome</keyword>
<proteinExistence type="predicted"/>
<reference evidence="1" key="1">
    <citation type="submission" date="2022-05" db="EMBL/GenBank/DDBJ databases">
        <title>Complete sequence of a novel PHA-producing Halomonas strain.</title>
        <authorList>
            <person name="Zheng Z."/>
        </authorList>
    </citation>
    <scope>NUCLEOTIDE SEQUENCE</scope>
    <source>
        <strain evidence="1">ZZQ-149</strain>
    </source>
</reference>
<dbReference type="KEGG" id="hqn:M0220_11900"/>
<protein>
    <recommendedName>
        <fullName evidence="3">Replication protein C</fullName>
    </recommendedName>
</protein>
<name>A0AA46YPD1_9GAMM</name>
<gene>
    <name evidence="1" type="ORF">M0220_11900</name>
</gene>
<organism evidence="1 2">
    <name type="scientific">Halomonas qinghailakensis</name>
    <dbReference type="NCBI Taxonomy" id="2937790"/>
    <lineage>
        <taxon>Bacteria</taxon>
        <taxon>Pseudomonadati</taxon>
        <taxon>Pseudomonadota</taxon>
        <taxon>Gammaproteobacteria</taxon>
        <taxon>Oceanospirillales</taxon>
        <taxon>Halomonadaceae</taxon>
        <taxon>Halomonas</taxon>
    </lineage>
</organism>
<accession>A0AA46YPD1</accession>
<dbReference type="AlphaFoldDB" id="A0AA46YPD1"/>
<dbReference type="RefSeq" id="WP_089691378.1">
    <property type="nucleotide sequence ID" value="NZ_CP096973.1"/>
</dbReference>
<dbReference type="Proteomes" id="UP001164935">
    <property type="component" value="Chromosome"/>
</dbReference>
<sequence>MSIPAERLTRVEYARCDPALWLASLFRTMCRGRRPGGLTIEHEHNGFKLKFNVWRALDARDQSVLLATIALAGVLGRQELHAGISHCRAQQLWQRLQPEDLAMMDQATVVKMTRYALLQAAGMADGKAEYNRLEDCLERLSMVGCRARKDGYDWSMRLLSYAETPEGQLHIALNSRLAEALSGHHVYVSLVERRALLSDAAQLTHAWLSAWLRQGASNSIRFDRLAEKVWGPPSKSVGTNRKRRERIGKALDAIGKLHGWQVLVDGRGATAKATIKRPRLVEREYRINGHVLPY</sequence>
<dbReference type="InterPro" id="IPR010522">
    <property type="entry name" value="RepC_bac"/>
</dbReference>